<protein>
    <recommendedName>
        <fullName evidence="2">PPM-type phosphatase domain-containing protein</fullName>
    </recommendedName>
</protein>
<reference evidence="3" key="1">
    <citation type="submission" date="2020-02" db="EMBL/GenBank/DDBJ databases">
        <authorList>
            <person name="Meier V. D."/>
        </authorList>
    </citation>
    <scope>NUCLEOTIDE SEQUENCE</scope>
    <source>
        <strain evidence="3">AVDCRST_MAG77</strain>
    </source>
</reference>
<feature type="region of interest" description="Disordered" evidence="1">
    <location>
        <begin position="303"/>
        <end position="323"/>
    </location>
</feature>
<name>A0A6J4HT01_9CHLR</name>
<evidence type="ECO:0000313" key="3">
    <source>
        <dbReference type="EMBL" id="CAA9231119.1"/>
    </source>
</evidence>
<accession>A0A6J4HT01</accession>
<dbReference type="EMBL" id="CADCTC010000064">
    <property type="protein sequence ID" value="CAA9231119.1"/>
    <property type="molecule type" value="Genomic_DNA"/>
</dbReference>
<dbReference type="Pfam" id="PF13672">
    <property type="entry name" value="PP2C_2"/>
    <property type="match status" value="1"/>
</dbReference>
<feature type="domain" description="PPM-type phosphatase" evidence="2">
    <location>
        <begin position="36"/>
        <end position="281"/>
    </location>
</feature>
<dbReference type="SUPFAM" id="SSF81606">
    <property type="entry name" value="PP2C-like"/>
    <property type="match status" value="1"/>
</dbReference>
<dbReference type="Gene3D" id="3.60.40.10">
    <property type="entry name" value="PPM-type phosphatase domain"/>
    <property type="match status" value="1"/>
</dbReference>
<proteinExistence type="predicted"/>
<dbReference type="InterPro" id="IPR036457">
    <property type="entry name" value="PPM-type-like_dom_sf"/>
</dbReference>
<organism evidence="3">
    <name type="scientific">uncultured Chloroflexota bacterium</name>
    <dbReference type="NCBI Taxonomy" id="166587"/>
    <lineage>
        <taxon>Bacteria</taxon>
        <taxon>Bacillati</taxon>
        <taxon>Chloroflexota</taxon>
        <taxon>environmental samples</taxon>
    </lineage>
</organism>
<feature type="compositionally biased region" description="Low complexity" evidence="1">
    <location>
        <begin position="303"/>
        <end position="313"/>
    </location>
</feature>
<gene>
    <name evidence="3" type="ORF">AVDCRST_MAG77-1018</name>
</gene>
<evidence type="ECO:0000256" key="1">
    <source>
        <dbReference type="SAM" id="MobiDB-lite"/>
    </source>
</evidence>
<dbReference type="InterPro" id="IPR001932">
    <property type="entry name" value="PPM-type_phosphatase-like_dom"/>
</dbReference>
<sequence>MVALLSRPAQAAAALHAGPASARSHPWWRAIGASVRGAAHVRGQLPNQDAIRWSGGAGGALVLAGSDGHGSARCFRSDVGARLAVQTGTRVLCQALATGEDLADLGTIERLVRSVVDEWALAVTADLRLFPVARIEVERLEAKSGAAATASVARQPLLAYGATLLLVAVTARGILYLQLGDGDVVCVSDAGRPWRPLPPDERLFGEQTTSLCTPHAAHDFRVSFQRTRGGGAPPALVLVSTDGYANSFRDERGFLQVGPDLLAMVRDSGLDAVGACLPEWLGEASRLGSGDDVTLGILWSGSTGASGATVSSTDRATGAGGVW</sequence>
<dbReference type="AlphaFoldDB" id="A0A6J4HT01"/>
<evidence type="ECO:0000259" key="2">
    <source>
        <dbReference type="Pfam" id="PF13672"/>
    </source>
</evidence>